<accession>A0A2P2MW17</accession>
<dbReference type="EMBL" id="GGEC01053898">
    <property type="protein sequence ID" value="MBX34382.1"/>
    <property type="molecule type" value="Transcribed_RNA"/>
</dbReference>
<evidence type="ECO:0000313" key="1">
    <source>
        <dbReference type="EMBL" id="MBX34382.1"/>
    </source>
</evidence>
<reference evidence="1" key="1">
    <citation type="submission" date="2018-02" db="EMBL/GenBank/DDBJ databases">
        <title>Rhizophora mucronata_Transcriptome.</title>
        <authorList>
            <person name="Meera S.P."/>
            <person name="Sreeshan A."/>
            <person name="Augustine A."/>
        </authorList>
    </citation>
    <scope>NUCLEOTIDE SEQUENCE</scope>
    <source>
        <tissue evidence="1">Leaf</tissue>
    </source>
</reference>
<sequence>MGSLCPYSNRVCVCKFLFLFSMCIHTF</sequence>
<proteinExistence type="predicted"/>
<organism evidence="1">
    <name type="scientific">Rhizophora mucronata</name>
    <name type="common">Asiatic mangrove</name>
    <dbReference type="NCBI Taxonomy" id="61149"/>
    <lineage>
        <taxon>Eukaryota</taxon>
        <taxon>Viridiplantae</taxon>
        <taxon>Streptophyta</taxon>
        <taxon>Embryophyta</taxon>
        <taxon>Tracheophyta</taxon>
        <taxon>Spermatophyta</taxon>
        <taxon>Magnoliopsida</taxon>
        <taxon>eudicotyledons</taxon>
        <taxon>Gunneridae</taxon>
        <taxon>Pentapetalae</taxon>
        <taxon>rosids</taxon>
        <taxon>fabids</taxon>
        <taxon>Malpighiales</taxon>
        <taxon>Rhizophoraceae</taxon>
        <taxon>Rhizophora</taxon>
    </lineage>
</organism>
<dbReference type="AlphaFoldDB" id="A0A2P2MW17"/>
<protein>
    <submittedName>
        <fullName evidence="1">Uncharacterized protein</fullName>
    </submittedName>
</protein>
<name>A0A2P2MW17_RHIMU</name>